<dbReference type="STRING" id="2282107.A0A286UA86"/>
<dbReference type="Pfam" id="PF00462">
    <property type="entry name" value="Glutaredoxin"/>
    <property type="match status" value="1"/>
</dbReference>
<feature type="region of interest" description="Disordered" evidence="6">
    <location>
        <begin position="110"/>
        <end position="140"/>
    </location>
</feature>
<evidence type="ECO:0000256" key="1">
    <source>
        <dbReference type="ARBA" id="ARBA00009630"/>
    </source>
</evidence>
<dbReference type="SUPFAM" id="SSF52833">
    <property type="entry name" value="Thioredoxin-like"/>
    <property type="match status" value="2"/>
</dbReference>
<dbReference type="GO" id="GO:0006879">
    <property type="term" value="P:intracellular iron ion homeostasis"/>
    <property type="evidence" value="ECO:0007669"/>
    <property type="project" value="TreeGrafter"/>
</dbReference>
<dbReference type="InterPro" id="IPR036249">
    <property type="entry name" value="Thioredoxin-like_sf"/>
</dbReference>
<dbReference type="PANTHER" id="PTHR10293:SF73">
    <property type="entry name" value="GLUTAREDOXIN-3"/>
    <property type="match status" value="1"/>
</dbReference>
<reference evidence="9 10" key="1">
    <citation type="journal article" date="2017" name="Mol. Ecol.">
        <title>Comparative and population genomic landscape of Phellinus noxius: A hypervariable fungus causing root rot in trees.</title>
        <authorList>
            <person name="Chung C.L."/>
            <person name="Lee T.J."/>
            <person name="Akiba M."/>
            <person name="Lee H.H."/>
            <person name="Kuo T.H."/>
            <person name="Liu D."/>
            <person name="Ke H.M."/>
            <person name="Yokoi T."/>
            <person name="Roa M.B."/>
            <person name="Lu M.J."/>
            <person name="Chang Y.Y."/>
            <person name="Ann P.J."/>
            <person name="Tsai J.N."/>
            <person name="Chen C.Y."/>
            <person name="Tzean S.S."/>
            <person name="Ota Y."/>
            <person name="Hattori T."/>
            <person name="Sahashi N."/>
            <person name="Liou R.F."/>
            <person name="Kikuchi T."/>
            <person name="Tsai I.J."/>
        </authorList>
    </citation>
    <scope>NUCLEOTIDE SEQUENCE [LARGE SCALE GENOMIC DNA]</scope>
    <source>
        <strain evidence="9 10">FFPRI411160</strain>
    </source>
</reference>
<evidence type="ECO:0000313" key="9">
    <source>
        <dbReference type="EMBL" id="PAV16475.1"/>
    </source>
</evidence>
<keyword evidence="2" id="KW-0479">Metal-binding</keyword>
<name>A0A286UA86_9AGAM</name>
<dbReference type="Pfam" id="PF00085">
    <property type="entry name" value="Thioredoxin"/>
    <property type="match status" value="1"/>
</dbReference>
<dbReference type="Proteomes" id="UP000217199">
    <property type="component" value="Unassembled WGS sequence"/>
</dbReference>
<evidence type="ECO:0000256" key="3">
    <source>
        <dbReference type="ARBA" id="ARBA00023004"/>
    </source>
</evidence>
<feature type="domain" description="Glutaredoxin" evidence="8">
    <location>
        <begin position="156"/>
        <end position="220"/>
    </location>
</feature>
<evidence type="ECO:0000259" key="8">
    <source>
        <dbReference type="Pfam" id="PF00462"/>
    </source>
</evidence>
<keyword evidence="3" id="KW-0408">Iron</keyword>
<dbReference type="PROSITE" id="PS51354">
    <property type="entry name" value="GLUTAREDOXIN_2"/>
    <property type="match status" value="1"/>
</dbReference>
<protein>
    <submittedName>
        <fullName evidence="9">Glutaredoxin</fullName>
    </submittedName>
</protein>
<accession>A0A286UA86</accession>
<dbReference type="CDD" id="cd02984">
    <property type="entry name" value="TRX_PICOT"/>
    <property type="match status" value="1"/>
</dbReference>
<dbReference type="FunFam" id="3.40.30.10:FF:000012">
    <property type="entry name" value="Monothiol glutaredoxin"/>
    <property type="match status" value="1"/>
</dbReference>
<comment type="caution">
    <text evidence="9">The sequence shown here is derived from an EMBL/GenBank/DDBJ whole genome shotgun (WGS) entry which is preliminary data.</text>
</comment>
<keyword evidence="4" id="KW-0411">Iron-sulfur</keyword>
<organism evidence="9 10">
    <name type="scientific">Pyrrhoderma noxium</name>
    <dbReference type="NCBI Taxonomy" id="2282107"/>
    <lineage>
        <taxon>Eukaryota</taxon>
        <taxon>Fungi</taxon>
        <taxon>Dikarya</taxon>
        <taxon>Basidiomycota</taxon>
        <taxon>Agaricomycotina</taxon>
        <taxon>Agaricomycetes</taxon>
        <taxon>Hymenochaetales</taxon>
        <taxon>Hymenochaetaceae</taxon>
        <taxon>Pyrrhoderma</taxon>
    </lineage>
</organism>
<evidence type="ECO:0000256" key="5">
    <source>
        <dbReference type="ARBA" id="ARBA00055846"/>
    </source>
</evidence>
<dbReference type="GO" id="GO:0005634">
    <property type="term" value="C:nucleus"/>
    <property type="evidence" value="ECO:0007669"/>
    <property type="project" value="TreeGrafter"/>
</dbReference>
<evidence type="ECO:0000256" key="6">
    <source>
        <dbReference type="SAM" id="MobiDB-lite"/>
    </source>
</evidence>
<dbReference type="CDD" id="cd03028">
    <property type="entry name" value="GRX_PICOT_like"/>
    <property type="match status" value="1"/>
</dbReference>
<evidence type="ECO:0000256" key="2">
    <source>
        <dbReference type="ARBA" id="ARBA00022723"/>
    </source>
</evidence>
<dbReference type="PANTHER" id="PTHR10293">
    <property type="entry name" value="GLUTAREDOXIN FAMILY MEMBER"/>
    <property type="match status" value="1"/>
</dbReference>
<dbReference type="EMBL" id="NBII01000008">
    <property type="protein sequence ID" value="PAV16475.1"/>
    <property type="molecule type" value="Genomic_DNA"/>
</dbReference>
<dbReference type="InterPro" id="IPR002109">
    <property type="entry name" value="Glutaredoxin"/>
</dbReference>
<sequence>MSSEASSNLFTVNSPSHFQELLSADLSRVSVLNFWASFAEPCTTMNAEVEKLSKDTSSILFLNIEAEEQPDIVESFNVTSVPTVLLLQGHTLLARIDGADVERLRAEVAKHSRKTPQALSHTDKAPAAPAVAEDTPTETGEELEKRLKGLMEMDKVVLFMKGSPDVPRCGFSRQIVGLLKEQNIQFSHFDILSDESVRSGLKVVNNWPTFPQLIVNGEFVGGLDIVKEMISSGEFSEVVTGA</sequence>
<comment type="similarity">
    <text evidence="1">Belongs to the glutaredoxin family. Monothiol subfamily.</text>
</comment>
<comment type="function">
    <text evidence="5">Monothiol glutaredoxin involved in the biogenesis of iron-sulfur clusters. Binds one iron-sulfur cluster per dimer. The iron-sulfur cluster is bound between subunits, and is complexed by a bound glutathione and a cysteine residue from each subunit.</text>
</comment>
<dbReference type="Gene3D" id="3.40.30.10">
    <property type="entry name" value="Glutaredoxin"/>
    <property type="match status" value="2"/>
</dbReference>
<dbReference type="FunFam" id="3.40.30.10:FF:000092">
    <property type="entry name" value="Monothiol glutaredoxin"/>
    <property type="match status" value="1"/>
</dbReference>
<evidence type="ECO:0000259" key="7">
    <source>
        <dbReference type="Pfam" id="PF00085"/>
    </source>
</evidence>
<evidence type="ECO:0000256" key="4">
    <source>
        <dbReference type="ARBA" id="ARBA00023014"/>
    </source>
</evidence>
<dbReference type="GO" id="GO:0015036">
    <property type="term" value="F:disulfide oxidoreductase activity"/>
    <property type="evidence" value="ECO:0007669"/>
    <property type="project" value="UniProtKB-ARBA"/>
</dbReference>
<feature type="domain" description="Thioredoxin" evidence="7">
    <location>
        <begin position="14"/>
        <end position="108"/>
    </location>
</feature>
<dbReference type="AlphaFoldDB" id="A0A286UA86"/>
<dbReference type="GO" id="GO:0046872">
    <property type="term" value="F:metal ion binding"/>
    <property type="evidence" value="ECO:0007669"/>
    <property type="project" value="UniProtKB-KW"/>
</dbReference>
<proteinExistence type="inferred from homology"/>
<dbReference type="GO" id="GO:0005829">
    <property type="term" value="C:cytosol"/>
    <property type="evidence" value="ECO:0007669"/>
    <property type="project" value="TreeGrafter"/>
</dbReference>
<gene>
    <name evidence="9" type="ORF">PNOK_0809500</name>
</gene>
<dbReference type="GO" id="GO:0051537">
    <property type="term" value="F:2 iron, 2 sulfur cluster binding"/>
    <property type="evidence" value="ECO:0007669"/>
    <property type="project" value="TreeGrafter"/>
</dbReference>
<evidence type="ECO:0000313" key="10">
    <source>
        <dbReference type="Proteomes" id="UP000217199"/>
    </source>
</evidence>
<dbReference type="InParanoid" id="A0A286UA86"/>
<dbReference type="InterPro" id="IPR033658">
    <property type="entry name" value="GRX_PICOT-like"/>
</dbReference>
<dbReference type="InterPro" id="IPR013766">
    <property type="entry name" value="Thioredoxin_domain"/>
</dbReference>
<keyword evidence="10" id="KW-1185">Reference proteome</keyword>
<dbReference type="InterPro" id="IPR004480">
    <property type="entry name" value="Monothiol_GRX-rel"/>
</dbReference>
<dbReference type="FunCoup" id="A0A286UA86">
    <property type="interactions" value="401"/>
</dbReference>
<dbReference type="OrthoDB" id="415696at2759"/>